<dbReference type="GO" id="GO:0017101">
    <property type="term" value="C:aminoacyl-tRNA synthetase multienzyme complex"/>
    <property type="evidence" value="ECO:0007669"/>
    <property type="project" value="TreeGrafter"/>
</dbReference>
<feature type="compositionally biased region" description="Basic and acidic residues" evidence="13">
    <location>
        <begin position="20"/>
        <end position="41"/>
    </location>
</feature>
<evidence type="ECO:0000256" key="6">
    <source>
        <dbReference type="ARBA" id="ARBA00022598"/>
    </source>
</evidence>
<feature type="domain" description="Aminoacyl-transfer RNA synthetases class-II family profile" evidence="14">
    <location>
        <begin position="234"/>
        <end position="536"/>
    </location>
</feature>
<dbReference type="PRINTS" id="PR01042">
    <property type="entry name" value="TRNASYNTHASP"/>
</dbReference>
<dbReference type="FunFam" id="2.40.50.140:FF:000132">
    <property type="entry name" value="Aspartyl-tRNA synthetase, cytoplasmic"/>
    <property type="match status" value="1"/>
</dbReference>
<keyword evidence="10" id="KW-0030">Aminoacyl-tRNA synthetase</keyword>
<dbReference type="InterPro" id="IPR004365">
    <property type="entry name" value="NA-bd_OB_tRNA"/>
</dbReference>
<dbReference type="InParanoid" id="A0A0C2X8R1"/>
<dbReference type="HOGENOM" id="CLU_004553_2_1_1"/>
<dbReference type="InterPro" id="IPR045864">
    <property type="entry name" value="aa-tRNA-synth_II/BPL/LPL"/>
</dbReference>
<dbReference type="PANTHER" id="PTHR43450">
    <property type="entry name" value="ASPARTYL-TRNA SYNTHETASE"/>
    <property type="match status" value="1"/>
</dbReference>
<dbReference type="GO" id="GO:0005829">
    <property type="term" value="C:cytosol"/>
    <property type="evidence" value="ECO:0007669"/>
    <property type="project" value="TreeGrafter"/>
</dbReference>
<evidence type="ECO:0000256" key="9">
    <source>
        <dbReference type="ARBA" id="ARBA00022917"/>
    </source>
</evidence>
<keyword evidence="9" id="KW-0648">Protein biosynthesis</keyword>
<dbReference type="PROSITE" id="PS50862">
    <property type="entry name" value="AA_TRNA_LIGASE_II"/>
    <property type="match status" value="1"/>
</dbReference>
<evidence type="ECO:0000313" key="15">
    <source>
        <dbReference type="EMBL" id="KIL70777.1"/>
    </source>
</evidence>
<keyword evidence="7" id="KW-0547">Nucleotide-binding</keyword>
<dbReference type="AlphaFoldDB" id="A0A0C2X8R1"/>
<comment type="catalytic activity">
    <reaction evidence="12">
        <text>tRNA(Asp) + L-aspartate + ATP = L-aspartyl-tRNA(Asp) + AMP + diphosphate</text>
        <dbReference type="Rhea" id="RHEA:19649"/>
        <dbReference type="Rhea" id="RHEA-COMP:9660"/>
        <dbReference type="Rhea" id="RHEA-COMP:9678"/>
        <dbReference type="ChEBI" id="CHEBI:29991"/>
        <dbReference type="ChEBI" id="CHEBI:30616"/>
        <dbReference type="ChEBI" id="CHEBI:33019"/>
        <dbReference type="ChEBI" id="CHEBI:78442"/>
        <dbReference type="ChEBI" id="CHEBI:78516"/>
        <dbReference type="ChEBI" id="CHEBI:456215"/>
        <dbReference type="EC" id="6.1.1.12"/>
    </reaction>
</comment>
<dbReference type="PANTHER" id="PTHR43450:SF1">
    <property type="entry name" value="ASPARTATE--TRNA LIGASE, CYTOPLASMIC"/>
    <property type="match status" value="1"/>
</dbReference>
<proteinExistence type="inferred from homology"/>
<dbReference type="InterPro" id="IPR012340">
    <property type="entry name" value="NA-bd_OB-fold"/>
</dbReference>
<dbReference type="GO" id="GO:0003723">
    <property type="term" value="F:RNA binding"/>
    <property type="evidence" value="ECO:0007669"/>
    <property type="project" value="TreeGrafter"/>
</dbReference>
<evidence type="ECO:0000256" key="7">
    <source>
        <dbReference type="ARBA" id="ARBA00022741"/>
    </source>
</evidence>
<dbReference type="InterPro" id="IPR004523">
    <property type="entry name" value="Asp-tRNA_synthase_2"/>
</dbReference>
<evidence type="ECO:0000256" key="1">
    <source>
        <dbReference type="ARBA" id="ARBA00004496"/>
    </source>
</evidence>
<dbReference type="FunCoup" id="A0A0C2X8R1">
    <property type="interactions" value="636"/>
</dbReference>
<dbReference type="HAMAP" id="MF_02075">
    <property type="entry name" value="Asp_tRNA_synth_type2"/>
    <property type="match status" value="1"/>
</dbReference>
<dbReference type="GO" id="GO:0005524">
    <property type="term" value="F:ATP binding"/>
    <property type="evidence" value="ECO:0007669"/>
    <property type="project" value="UniProtKB-KW"/>
</dbReference>
<dbReference type="Gene3D" id="3.30.930.10">
    <property type="entry name" value="Bira Bifunctional Protein, Domain 2"/>
    <property type="match status" value="1"/>
</dbReference>
<dbReference type="SUPFAM" id="SSF50249">
    <property type="entry name" value="Nucleic acid-binding proteins"/>
    <property type="match status" value="1"/>
</dbReference>
<dbReference type="CDD" id="cd00776">
    <property type="entry name" value="AsxRS_core"/>
    <property type="match status" value="1"/>
</dbReference>
<evidence type="ECO:0000256" key="2">
    <source>
        <dbReference type="ARBA" id="ARBA00005312"/>
    </source>
</evidence>
<dbReference type="Pfam" id="PF01336">
    <property type="entry name" value="tRNA_anti-codon"/>
    <property type="match status" value="1"/>
</dbReference>
<dbReference type="InterPro" id="IPR002312">
    <property type="entry name" value="Asp/Asn-tRNA-synth_IIb"/>
</dbReference>
<dbReference type="Gene3D" id="2.40.50.140">
    <property type="entry name" value="Nucleic acid-binding proteins"/>
    <property type="match status" value="1"/>
</dbReference>
<evidence type="ECO:0000256" key="11">
    <source>
        <dbReference type="ARBA" id="ARBA00033155"/>
    </source>
</evidence>
<evidence type="ECO:0000256" key="8">
    <source>
        <dbReference type="ARBA" id="ARBA00022840"/>
    </source>
</evidence>
<evidence type="ECO:0000256" key="10">
    <source>
        <dbReference type="ARBA" id="ARBA00023146"/>
    </source>
</evidence>
<dbReference type="OrthoDB" id="372395at2759"/>
<evidence type="ECO:0000256" key="3">
    <source>
        <dbReference type="ARBA" id="ARBA00012841"/>
    </source>
</evidence>
<keyword evidence="5" id="KW-0963">Cytoplasm</keyword>
<dbReference type="FunFam" id="3.30.930.10:FF:000013">
    <property type="entry name" value="Aspartate--tRNA ligase, cytoplasmic"/>
    <property type="match status" value="1"/>
</dbReference>
<reference evidence="15 16" key="1">
    <citation type="submission" date="2014-04" db="EMBL/GenBank/DDBJ databases">
        <title>Evolutionary Origins and Diversification of the Mycorrhizal Mutualists.</title>
        <authorList>
            <consortium name="DOE Joint Genome Institute"/>
            <consortium name="Mycorrhizal Genomics Consortium"/>
            <person name="Kohler A."/>
            <person name="Kuo A."/>
            <person name="Nagy L.G."/>
            <person name="Floudas D."/>
            <person name="Copeland A."/>
            <person name="Barry K.W."/>
            <person name="Cichocki N."/>
            <person name="Veneault-Fourrey C."/>
            <person name="LaButti K."/>
            <person name="Lindquist E.A."/>
            <person name="Lipzen A."/>
            <person name="Lundell T."/>
            <person name="Morin E."/>
            <person name="Murat C."/>
            <person name="Riley R."/>
            <person name="Ohm R."/>
            <person name="Sun H."/>
            <person name="Tunlid A."/>
            <person name="Henrissat B."/>
            <person name="Grigoriev I.V."/>
            <person name="Hibbett D.S."/>
            <person name="Martin F."/>
        </authorList>
    </citation>
    <scope>NUCLEOTIDE SEQUENCE [LARGE SCALE GENOMIC DNA]</scope>
    <source>
        <strain evidence="15 16">Koide BX008</strain>
    </source>
</reference>
<dbReference type="InterPro" id="IPR006195">
    <property type="entry name" value="aa-tRNA-synth_II"/>
</dbReference>
<evidence type="ECO:0000313" key="16">
    <source>
        <dbReference type="Proteomes" id="UP000054549"/>
    </source>
</evidence>
<accession>A0A0C2X8R1</accession>
<dbReference type="EC" id="6.1.1.12" evidence="3"/>
<gene>
    <name evidence="15" type="ORF">M378DRAFT_175161</name>
</gene>
<organism evidence="15 16">
    <name type="scientific">Amanita muscaria (strain Koide BX008)</name>
    <dbReference type="NCBI Taxonomy" id="946122"/>
    <lineage>
        <taxon>Eukaryota</taxon>
        <taxon>Fungi</taxon>
        <taxon>Dikarya</taxon>
        <taxon>Basidiomycota</taxon>
        <taxon>Agaricomycotina</taxon>
        <taxon>Agaricomycetes</taxon>
        <taxon>Agaricomycetidae</taxon>
        <taxon>Agaricales</taxon>
        <taxon>Pluteineae</taxon>
        <taxon>Amanitaceae</taxon>
        <taxon>Amanita</taxon>
    </lineage>
</organism>
<keyword evidence="16" id="KW-1185">Reference proteome</keyword>
<feature type="region of interest" description="Disordered" evidence="13">
    <location>
        <begin position="1"/>
        <end position="43"/>
    </location>
</feature>
<dbReference type="Pfam" id="PF00152">
    <property type="entry name" value="tRNA-synt_2"/>
    <property type="match status" value="1"/>
</dbReference>
<evidence type="ECO:0000256" key="4">
    <source>
        <dbReference type="ARBA" id="ARBA00018853"/>
    </source>
</evidence>
<dbReference type="SUPFAM" id="SSF55681">
    <property type="entry name" value="Class II aaRS and biotin synthetases"/>
    <property type="match status" value="1"/>
</dbReference>
<dbReference type="CDD" id="cd04320">
    <property type="entry name" value="AspRS_cyto_N"/>
    <property type="match status" value="1"/>
</dbReference>
<evidence type="ECO:0000259" key="14">
    <source>
        <dbReference type="PROSITE" id="PS50862"/>
    </source>
</evidence>
<dbReference type="GO" id="GO:0004815">
    <property type="term" value="F:aspartate-tRNA ligase activity"/>
    <property type="evidence" value="ECO:0007669"/>
    <property type="project" value="UniProtKB-EC"/>
</dbReference>
<keyword evidence="6" id="KW-0436">Ligase</keyword>
<evidence type="ECO:0000256" key="13">
    <source>
        <dbReference type="SAM" id="MobiDB-lite"/>
    </source>
</evidence>
<sequence>MSEPPPEQVVDAAAAAPSKSELKKRAKALEKEKKAAEKAAKQQEMATQTQAAAEDYAVAFYGQLPLNQSQSRPRRPRVTIASLSSREEESVLLRARVQTSRAQGNKMVFLNLRQRTDTVQALLLVTPEKVSKQMVKWAAGLADESIVLVEGIVKKSPEPIKSATVSDVELHITQLHLVSGIDGRLPFSVEDASRPDLEDDADESTDAQFNRVLLKTRLDNRVIDLRTQTNQAVFKLQAAIGNMFRNYLDENGFTEIHSPKLQGAATESGASVFKVSYFKGSAFLAQSPQLAKQMAIAADFERVYEIGPVFRAEDSNTHRHLTEFMGLDLEMTIEEHYHEVMELLDGLFLSIFRGLREKYSDETELVRLQFPADEFKWREGPEGTLKLTFKEAVDILVADGVAREELDDIKQVTENEKRLGRLVKAKYDTDYFIIDKFPMALRPFYTMPDPDDPTLSNSYDFFMRGEEILSGAQRIHDPAFLIEKMRSKGVDPESMKPYVDAFRMGCAPHGGGGIGLERVLMLFLKLNNIRRATLFPRDPKRLEP</sequence>
<dbReference type="InterPro" id="IPR004364">
    <property type="entry name" value="Aa-tRNA-synt_II"/>
</dbReference>
<comment type="similarity">
    <text evidence="2">Belongs to the class-II aminoacyl-tRNA synthetase family. Type 2 subfamily.</text>
</comment>
<name>A0A0C2X8R1_AMAMK</name>
<evidence type="ECO:0000256" key="12">
    <source>
        <dbReference type="ARBA" id="ARBA00047904"/>
    </source>
</evidence>
<dbReference type="GO" id="GO:0006422">
    <property type="term" value="P:aspartyl-tRNA aminoacylation"/>
    <property type="evidence" value="ECO:0007669"/>
    <property type="project" value="InterPro"/>
</dbReference>
<dbReference type="NCBIfam" id="NF003483">
    <property type="entry name" value="PRK05159.1"/>
    <property type="match status" value="1"/>
</dbReference>
<dbReference type="NCBIfam" id="TIGR00458">
    <property type="entry name" value="aspS_nondisc"/>
    <property type="match status" value="1"/>
</dbReference>
<dbReference type="Proteomes" id="UP000054549">
    <property type="component" value="Unassembled WGS sequence"/>
</dbReference>
<comment type="subcellular location">
    <subcellularLocation>
        <location evidence="1">Cytoplasm</location>
    </subcellularLocation>
</comment>
<keyword evidence="8" id="KW-0067">ATP-binding</keyword>
<dbReference type="EMBL" id="KN818223">
    <property type="protein sequence ID" value="KIL70777.1"/>
    <property type="molecule type" value="Genomic_DNA"/>
</dbReference>
<evidence type="ECO:0000256" key="5">
    <source>
        <dbReference type="ARBA" id="ARBA00022490"/>
    </source>
</evidence>
<dbReference type="STRING" id="946122.A0A0C2X8R1"/>
<protein>
    <recommendedName>
        <fullName evidence="4">Aspartate--tRNA ligase, cytoplasmic</fullName>
        <ecNumber evidence="3">6.1.1.12</ecNumber>
    </recommendedName>
    <alternativeName>
        <fullName evidence="11">Aspartyl-tRNA synthetase</fullName>
    </alternativeName>
</protein>